<dbReference type="eggNOG" id="COG0842">
    <property type="taxonomic scope" value="Bacteria"/>
</dbReference>
<feature type="transmembrane region" description="Helical" evidence="5">
    <location>
        <begin position="243"/>
        <end position="260"/>
    </location>
</feature>
<evidence type="ECO:0000256" key="3">
    <source>
        <dbReference type="ARBA" id="ARBA00022989"/>
    </source>
</evidence>
<proteinExistence type="predicted"/>
<evidence type="ECO:0000313" key="7">
    <source>
        <dbReference type="EMBL" id="KEQ25918.1"/>
    </source>
</evidence>
<dbReference type="EMBL" id="JNVM01000008">
    <property type="protein sequence ID" value="KEQ25918.1"/>
    <property type="molecule type" value="Genomic_DNA"/>
</dbReference>
<evidence type="ECO:0000259" key="6">
    <source>
        <dbReference type="Pfam" id="PF12698"/>
    </source>
</evidence>
<dbReference type="Pfam" id="PF12698">
    <property type="entry name" value="ABC2_membrane_3"/>
    <property type="match status" value="1"/>
</dbReference>
<dbReference type="InterPro" id="IPR013525">
    <property type="entry name" value="ABC2_TM"/>
</dbReference>
<dbReference type="OrthoDB" id="1655516at2"/>
<keyword evidence="8" id="KW-1185">Reference proteome</keyword>
<feature type="transmembrane region" description="Helical" evidence="5">
    <location>
        <begin position="293"/>
        <end position="318"/>
    </location>
</feature>
<dbReference type="Proteomes" id="UP000028123">
    <property type="component" value="Unassembled WGS sequence"/>
</dbReference>
<sequence length="327" mass="36319">MRTIVDLYMNNFRRMWSRKGILLLVLAFSLLALSLAVYFTAKFEVRGHLAWIGNGSSEVVKPQGFQVTELKEAPRKSALVRGQYDAIVFDEGNGQYRIETLKNEEFRQLVLQAIQHPEQVRPDPSKRGVGTNVAGFLLMFLMLEGLLFMNLFTEDKENGTFKRVIVSSVGIGRYMAAQALFTFSFVYVPTYATIAVIKLAFGVDIGFSLAAYAGLLAVPVALGTAFAWFLLACIEKLDNAMPLASTIILLTSLLSGSFGSRTAEYGFMYWITGLLPQKRFLELVSGLERNEGIFAYAGQLGYVLALTLILLLAGLAVVRRRVREGCY</sequence>
<evidence type="ECO:0000256" key="4">
    <source>
        <dbReference type="ARBA" id="ARBA00023136"/>
    </source>
</evidence>
<dbReference type="RefSeq" id="WP_036680275.1">
    <property type="nucleotide sequence ID" value="NZ_JNVM01000008.1"/>
</dbReference>
<evidence type="ECO:0000256" key="2">
    <source>
        <dbReference type="ARBA" id="ARBA00022692"/>
    </source>
</evidence>
<feature type="transmembrane region" description="Helical" evidence="5">
    <location>
        <begin position="133"/>
        <end position="153"/>
    </location>
</feature>
<keyword evidence="4 5" id="KW-0472">Membrane</keyword>
<keyword evidence="2 5" id="KW-0812">Transmembrane</keyword>
<dbReference type="GO" id="GO:0016020">
    <property type="term" value="C:membrane"/>
    <property type="evidence" value="ECO:0007669"/>
    <property type="project" value="UniProtKB-SubCell"/>
</dbReference>
<dbReference type="GO" id="GO:0140359">
    <property type="term" value="F:ABC-type transporter activity"/>
    <property type="evidence" value="ECO:0007669"/>
    <property type="project" value="InterPro"/>
</dbReference>
<keyword evidence="3 5" id="KW-1133">Transmembrane helix</keyword>
<comment type="caution">
    <text evidence="7">The sequence shown here is derived from an EMBL/GenBank/DDBJ whole genome shotgun (WGS) entry which is preliminary data.</text>
</comment>
<reference evidence="7 8" key="1">
    <citation type="submission" date="2014-06" db="EMBL/GenBank/DDBJ databases">
        <title>Draft genome sequence of Paenibacillus sp. MSt1.</title>
        <authorList>
            <person name="Aw Y.K."/>
            <person name="Ong K.S."/>
            <person name="Gan H.M."/>
            <person name="Lee S.M."/>
        </authorList>
    </citation>
    <scope>NUCLEOTIDE SEQUENCE [LARGE SCALE GENOMIC DNA]</scope>
    <source>
        <strain evidence="7 8">MSt1</strain>
    </source>
</reference>
<protein>
    <recommendedName>
        <fullName evidence="6">ABC-2 type transporter transmembrane domain-containing protein</fullName>
    </recommendedName>
</protein>
<feature type="transmembrane region" description="Helical" evidence="5">
    <location>
        <begin position="174"/>
        <end position="197"/>
    </location>
</feature>
<evidence type="ECO:0000256" key="5">
    <source>
        <dbReference type="SAM" id="Phobius"/>
    </source>
</evidence>
<feature type="transmembrane region" description="Helical" evidence="5">
    <location>
        <begin position="209"/>
        <end position="231"/>
    </location>
</feature>
<comment type="subcellular location">
    <subcellularLocation>
        <location evidence="1">Membrane</location>
        <topology evidence="1">Multi-pass membrane protein</topology>
    </subcellularLocation>
</comment>
<evidence type="ECO:0000256" key="1">
    <source>
        <dbReference type="ARBA" id="ARBA00004141"/>
    </source>
</evidence>
<gene>
    <name evidence="7" type="ORF">ET33_35595</name>
</gene>
<accession>A0A081P5E5</accession>
<feature type="domain" description="ABC-2 type transporter transmembrane" evidence="6">
    <location>
        <begin position="117"/>
        <end position="315"/>
    </location>
</feature>
<name>A0A081P5E5_9BACL</name>
<dbReference type="AlphaFoldDB" id="A0A081P5E5"/>
<evidence type="ECO:0000313" key="8">
    <source>
        <dbReference type="Proteomes" id="UP000028123"/>
    </source>
</evidence>
<organism evidence="7 8">
    <name type="scientific">Paenibacillus tyrfis</name>
    <dbReference type="NCBI Taxonomy" id="1501230"/>
    <lineage>
        <taxon>Bacteria</taxon>
        <taxon>Bacillati</taxon>
        <taxon>Bacillota</taxon>
        <taxon>Bacilli</taxon>
        <taxon>Bacillales</taxon>
        <taxon>Paenibacillaceae</taxon>
        <taxon>Paenibacillus</taxon>
    </lineage>
</organism>